<reference evidence="1 2" key="1">
    <citation type="submission" date="2020-05" db="EMBL/GenBank/DDBJ databases">
        <title>MicrobeNet Type strains.</title>
        <authorList>
            <person name="Nicholson A.C."/>
        </authorList>
    </citation>
    <scope>NUCLEOTIDE SEQUENCE [LARGE SCALE GENOMIC DNA]</scope>
    <source>
        <strain evidence="1 2">JCM 3224</strain>
    </source>
</reference>
<sequence length="226" mass="23490">MTTICAAAAGFALVLTGCGSSDSDRDRNVSVVGTGEVRGAPDILNADLGAQVNAGDVSAAVDGVNAKAKAMADAMVNAGVQREDIQTSQLSVQPEYAPEGRNITGYRATNSVHVVVRDLSKASAVLDAAVKAGGNDTRISNVSFDLADNSTLLTDARARAFEDAKSRAQEYADLSGLKLGEVETITESSNGGNTPMYRESAPTSDFALEPGQQTVSFTVQVTWNLK</sequence>
<dbReference type="InterPro" id="IPR007497">
    <property type="entry name" value="SIMPL/DUF541"/>
</dbReference>
<keyword evidence="2" id="KW-1185">Reference proteome</keyword>
<dbReference type="Pfam" id="PF04402">
    <property type="entry name" value="SIMPL"/>
    <property type="match status" value="1"/>
</dbReference>
<dbReference type="GO" id="GO:0006974">
    <property type="term" value="P:DNA damage response"/>
    <property type="evidence" value="ECO:0007669"/>
    <property type="project" value="TreeGrafter"/>
</dbReference>
<evidence type="ECO:0000313" key="1">
    <source>
        <dbReference type="EMBL" id="NNH75565.1"/>
    </source>
</evidence>
<proteinExistence type="predicted"/>
<organism evidence="1 2">
    <name type="scientific">Nocardia uniformis</name>
    <dbReference type="NCBI Taxonomy" id="53432"/>
    <lineage>
        <taxon>Bacteria</taxon>
        <taxon>Bacillati</taxon>
        <taxon>Actinomycetota</taxon>
        <taxon>Actinomycetes</taxon>
        <taxon>Mycobacteriales</taxon>
        <taxon>Nocardiaceae</taxon>
        <taxon>Nocardia</taxon>
    </lineage>
</organism>
<dbReference type="PANTHER" id="PTHR34387:SF1">
    <property type="entry name" value="PERIPLASMIC IMMUNOGENIC PROTEIN"/>
    <property type="match status" value="1"/>
</dbReference>
<dbReference type="Gene3D" id="3.30.110.170">
    <property type="entry name" value="Protein of unknown function (DUF541), domain 1"/>
    <property type="match status" value="1"/>
</dbReference>
<name>A0A849CFP1_9NOCA</name>
<dbReference type="Gene3D" id="3.30.70.2970">
    <property type="entry name" value="Protein of unknown function (DUF541), domain 2"/>
    <property type="match status" value="1"/>
</dbReference>
<dbReference type="Proteomes" id="UP000586827">
    <property type="component" value="Unassembled WGS sequence"/>
</dbReference>
<dbReference type="AlphaFoldDB" id="A0A849CFP1"/>
<protein>
    <submittedName>
        <fullName evidence="1">SIMPL domain-containing protein</fullName>
    </submittedName>
</protein>
<evidence type="ECO:0000313" key="2">
    <source>
        <dbReference type="Proteomes" id="UP000586827"/>
    </source>
</evidence>
<gene>
    <name evidence="1" type="ORF">HLB23_37920</name>
</gene>
<accession>A0A849CFP1</accession>
<dbReference type="PANTHER" id="PTHR34387">
    <property type="entry name" value="SLR1258 PROTEIN"/>
    <property type="match status" value="1"/>
</dbReference>
<dbReference type="InterPro" id="IPR052022">
    <property type="entry name" value="26kDa_periplasmic_antigen"/>
</dbReference>
<comment type="caution">
    <text evidence="1">The sequence shown here is derived from an EMBL/GenBank/DDBJ whole genome shotgun (WGS) entry which is preliminary data.</text>
</comment>
<dbReference type="EMBL" id="JABELX010000023">
    <property type="protein sequence ID" value="NNH75565.1"/>
    <property type="molecule type" value="Genomic_DNA"/>
</dbReference>